<evidence type="ECO:0000256" key="1">
    <source>
        <dbReference type="SAM" id="MobiDB-lite"/>
    </source>
</evidence>
<protein>
    <submittedName>
        <fullName evidence="4">MoxR family ATPase</fullName>
    </submittedName>
</protein>
<evidence type="ECO:0000313" key="4">
    <source>
        <dbReference type="EMBL" id="MBD3921056.1"/>
    </source>
</evidence>
<dbReference type="InterPro" id="IPR050764">
    <property type="entry name" value="CbbQ/NirQ/NorQ/GpvN"/>
</dbReference>
<dbReference type="Pfam" id="PF07726">
    <property type="entry name" value="AAA_3"/>
    <property type="match status" value="1"/>
</dbReference>
<dbReference type="InterPro" id="IPR041628">
    <property type="entry name" value="ChlI/MoxR_AAA_lid"/>
</dbReference>
<dbReference type="Proteomes" id="UP000609346">
    <property type="component" value="Unassembled WGS sequence"/>
</dbReference>
<keyword evidence="5" id="KW-1185">Reference proteome</keyword>
<feature type="compositionally biased region" description="Basic and acidic residues" evidence="1">
    <location>
        <begin position="9"/>
        <end position="22"/>
    </location>
</feature>
<dbReference type="CDD" id="cd00009">
    <property type="entry name" value="AAA"/>
    <property type="match status" value="1"/>
</dbReference>
<evidence type="ECO:0000259" key="2">
    <source>
        <dbReference type="Pfam" id="PF07726"/>
    </source>
</evidence>
<feature type="region of interest" description="Disordered" evidence="1">
    <location>
        <begin position="1"/>
        <end position="22"/>
    </location>
</feature>
<dbReference type="InterPro" id="IPR027417">
    <property type="entry name" value="P-loop_NTPase"/>
</dbReference>
<dbReference type="PANTHER" id="PTHR42759">
    <property type="entry name" value="MOXR FAMILY PROTEIN"/>
    <property type="match status" value="1"/>
</dbReference>
<feature type="domain" description="ATPase AAA-3" evidence="2">
    <location>
        <begin position="61"/>
        <end position="191"/>
    </location>
</feature>
<dbReference type="PIRSF" id="PIRSF002849">
    <property type="entry name" value="AAA_ATPase_chaperone_MoxR_prd"/>
    <property type="match status" value="1"/>
</dbReference>
<dbReference type="Pfam" id="PF17863">
    <property type="entry name" value="AAA_lid_2"/>
    <property type="match status" value="1"/>
</dbReference>
<comment type="caution">
    <text evidence="4">The sequence shown here is derived from an EMBL/GenBank/DDBJ whole genome shotgun (WGS) entry which is preliminary data.</text>
</comment>
<evidence type="ECO:0000259" key="3">
    <source>
        <dbReference type="Pfam" id="PF17863"/>
    </source>
</evidence>
<name>A0ABR8MYP5_9BACL</name>
<dbReference type="RefSeq" id="WP_191205356.1">
    <property type="nucleotide sequence ID" value="NZ_JACXZA010000005.1"/>
</dbReference>
<dbReference type="Gene3D" id="3.40.50.300">
    <property type="entry name" value="P-loop containing nucleotide triphosphate hydrolases"/>
    <property type="match status" value="1"/>
</dbReference>
<evidence type="ECO:0000313" key="5">
    <source>
        <dbReference type="Proteomes" id="UP000609346"/>
    </source>
</evidence>
<accession>A0ABR8MYP5</accession>
<gene>
    <name evidence="4" type="ORF">H8B09_19980</name>
</gene>
<organism evidence="4 5">
    <name type="scientific">Paenibacillus terricola</name>
    <dbReference type="NCBI Taxonomy" id="2763503"/>
    <lineage>
        <taxon>Bacteria</taxon>
        <taxon>Bacillati</taxon>
        <taxon>Bacillota</taxon>
        <taxon>Bacilli</taxon>
        <taxon>Bacillales</taxon>
        <taxon>Paenibacillaceae</taxon>
        <taxon>Paenibacillus</taxon>
    </lineage>
</organism>
<dbReference type="EMBL" id="JACXZA010000005">
    <property type="protein sequence ID" value="MBD3921056.1"/>
    <property type="molecule type" value="Genomic_DNA"/>
</dbReference>
<dbReference type="InterPro" id="IPR011703">
    <property type="entry name" value="ATPase_AAA-3"/>
</dbReference>
<dbReference type="SUPFAM" id="SSF52540">
    <property type="entry name" value="P-loop containing nucleoside triphosphate hydrolases"/>
    <property type="match status" value="1"/>
</dbReference>
<feature type="domain" description="ChlI/MoxR AAA lid" evidence="3">
    <location>
        <begin position="256"/>
        <end position="328"/>
    </location>
</feature>
<dbReference type="Gene3D" id="1.10.8.80">
    <property type="entry name" value="Magnesium chelatase subunit I, C-Terminal domain"/>
    <property type="match status" value="1"/>
</dbReference>
<dbReference type="PANTHER" id="PTHR42759:SF5">
    <property type="entry name" value="METHANOL DEHYDROGENASE REGULATOR"/>
    <property type="match status" value="1"/>
</dbReference>
<reference evidence="4 5" key="1">
    <citation type="submission" date="2020-09" db="EMBL/GenBank/DDBJ databases">
        <title>Paenibacillus sp. strain PR3 16S rRNA gene Genome sequencing and assembly.</title>
        <authorList>
            <person name="Kim J."/>
        </authorList>
    </citation>
    <scope>NUCLEOTIDE SEQUENCE [LARGE SCALE GENOMIC DNA]</scope>
    <source>
        <strain evidence="4 5">PR3</strain>
    </source>
</reference>
<proteinExistence type="predicted"/>
<sequence>MTTVTNYERWPEDEGVRSSTGEWHEPPELLLERMKSKIGSVLYGKEEVIMKVLAAFLAGGHVLLEDVPGVGKTMLARAFAAVIGGQFKRIQLTADMQPADVIGGSVWDGRSGSFLFVPGPIMANVVLADELNRTPPRTQSALLEAMEERCVTTDGESRRLPEPFMLIATQNPWDYEGTFALPEAQTDRFMMRLSIGYPSVEHEVRLLAALADNRSVDPASLKPVIAVEEWRRMQRECRTVHVHPDLLPYAVAIVSETRAAMELEAGASPRASRDWLRAAQATAYMEGRRFLLPDDLLATAEPVLAHRLTVQPAYAASGQTAATVLERIIRSTPMPASVAGRRRR</sequence>